<feature type="region of interest" description="Disordered" evidence="1">
    <location>
        <begin position="117"/>
        <end position="198"/>
    </location>
</feature>
<dbReference type="Proteomes" id="UP001055303">
    <property type="component" value="Unassembled WGS sequence"/>
</dbReference>
<dbReference type="AlphaFoldDB" id="A0A564G2I1"/>
<protein>
    <submittedName>
        <fullName evidence="3">Uncharacterized protein</fullName>
    </submittedName>
</protein>
<reference evidence="2" key="3">
    <citation type="submission" date="2021-08" db="EMBL/GenBank/DDBJ databases">
        <authorList>
            <person name="Tani A."/>
            <person name="Ola A."/>
            <person name="Ogura Y."/>
            <person name="Katsura K."/>
            <person name="Hayashi T."/>
        </authorList>
    </citation>
    <scope>NUCLEOTIDE SEQUENCE</scope>
    <source>
        <strain evidence="2">DSM 22415</strain>
    </source>
</reference>
<evidence type="ECO:0000256" key="1">
    <source>
        <dbReference type="SAM" id="MobiDB-lite"/>
    </source>
</evidence>
<feature type="region of interest" description="Disordered" evidence="1">
    <location>
        <begin position="1"/>
        <end position="29"/>
    </location>
</feature>
<evidence type="ECO:0000313" key="3">
    <source>
        <dbReference type="EMBL" id="VUF14170.1"/>
    </source>
</evidence>
<feature type="compositionally biased region" description="Acidic residues" evidence="1">
    <location>
        <begin position="154"/>
        <end position="175"/>
    </location>
</feature>
<evidence type="ECO:0000313" key="4">
    <source>
        <dbReference type="Proteomes" id="UP000401717"/>
    </source>
</evidence>
<reference evidence="3 4" key="1">
    <citation type="submission" date="2019-06" db="EMBL/GenBank/DDBJ databases">
        <authorList>
            <person name="Rodrigo-Torres L."/>
            <person name="Arahal R. D."/>
            <person name="Lucena T."/>
        </authorList>
    </citation>
    <scope>NUCLEOTIDE SEQUENCE [LARGE SCALE GENOMIC DNA]</scope>
    <source>
        <strain evidence="3 4">SW08-7</strain>
    </source>
</reference>
<sequence>MATRAHSTRTPLLPRAGARPPLLPRGSSRQLGPVTLALQAMQAADPDRIRALRKMIADRIEADIALLDCLDHEADEREADFVAHRYLPGVGVYSIGLTSDDEASLCGVSVGAPACHDDREHDDSDNEPSLASLGGTAEGCHGDQSRWSDGGLNDWEEQCEDEGASCENRDDDGDTEDHLQPLMMTGGSYAADSFERRA</sequence>
<dbReference type="EMBL" id="CABFVH010000029">
    <property type="protein sequence ID" value="VUF14170.1"/>
    <property type="molecule type" value="Genomic_DNA"/>
</dbReference>
<reference evidence="2" key="2">
    <citation type="journal article" date="2021" name="Front. Microbiol.">
        <title>Comprehensive Comparative Genomics and Phenotyping of Methylobacterium Species.</title>
        <authorList>
            <person name="Alessa O."/>
            <person name="Ogura Y."/>
            <person name="Fujitani Y."/>
            <person name="Takami H."/>
            <person name="Hayashi T."/>
            <person name="Sahin N."/>
            <person name="Tani A."/>
        </authorList>
    </citation>
    <scope>NUCLEOTIDE SEQUENCE</scope>
    <source>
        <strain evidence="2">DSM 22415</strain>
    </source>
</reference>
<dbReference type="EMBL" id="BPQI01000138">
    <property type="protein sequence ID" value="GJD58261.1"/>
    <property type="molecule type" value="Genomic_DNA"/>
</dbReference>
<evidence type="ECO:0000313" key="5">
    <source>
        <dbReference type="Proteomes" id="UP001055303"/>
    </source>
</evidence>
<feature type="compositionally biased region" description="Low complexity" evidence="1">
    <location>
        <begin position="11"/>
        <end position="26"/>
    </location>
</feature>
<proteinExistence type="predicted"/>
<keyword evidence="5" id="KW-1185">Reference proteome</keyword>
<evidence type="ECO:0000313" key="2">
    <source>
        <dbReference type="EMBL" id="GJD58261.1"/>
    </source>
</evidence>
<gene>
    <name evidence="2" type="ORF">IFDJLNFL_4178</name>
    <name evidence="3" type="ORF">MTDSW087_03886</name>
</gene>
<organism evidence="3 4">
    <name type="scientific">Methylobacterium dankookense</name>
    <dbReference type="NCBI Taxonomy" id="560405"/>
    <lineage>
        <taxon>Bacteria</taxon>
        <taxon>Pseudomonadati</taxon>
        <taxon>Pseudomonadota</taxon>
        <taxon>Alphaproteobacteria</taxon>
        <taxon>Hyphomicrobiales</taxon>
        <taxon>Methylobacteriaceae</taxon>
        <taxon>Methylobacterium</taxon>
    </lineage>
</organism>
<name>A0A564G2I1_9HYPH</name>
<accession>A0A564G2I1</accession>
<dbReference type="Proteomes" id="UP000401717">
    <property type="component" value="Unassembled WGS sequence"/>
</dbReference>